<evidence type="ECO:0000256" key="1">
    <source>
        <dbReference type="SAM" id="MobiDB-lite"/>
    </source>
</evidence>
<proteinExistence type="predicted"/>
<keyword evidence="3" id="KW-1185">Reference proteome</keyword>
<feature type="compositionally biased region" description="Acidic residues" evidence="1">
    <location>
        <begin position="105"/>
        <end position="117"/>
    </location>
</feature>
<sequence length="177" mass="19407">MEADVKTELEKRVNVGEKQGSIAAASQVGPLQASHSPRELCPITSVGCLETTGILSRMLLAECRTNNEAPVGPDGALFSSKPTRVLVQQQQQQQPQQLAVIDAEDDLEEEEEEEEDVFSTGRSLQVPTHQRSQECGRASSKMVAPTTRSVQGVWMLLPQTDLLEEVRHAEKGLEASW</sequence>
<gene>
    <name evidence="2" type="ORF">BDP55DRAFT_721903</name>
</gene>
<dbReference type="EMBL" id="JAHMHR010000119">
    <property type="protein sequence ID" value="KAK1656822.1"/>
    <property type="molecule type" value="Genomic_DNA"/>
</dbReference>
<dbReference type="AlphaFoldDB" id="A0AAJ0EMQ8"/>
<organism evidence="2 3">
    <name type="scientific">Colletotrichum godetiae</name>
    <dbReference type="NCBI Taxonomy" id="1209918"/>
    <lineage>
        <taxon>Eukaryota</taxon>
        <taxon>Fungi</taxon>
        <taxon>Dikarya</taxon>
        <taxon>Ascomycota</taxon>
        <taxon>Pezizomycotina</taxon>
        <taxon>Sordariomycetes</taxon>
        <taxon>Hypocreomycetidae</taxon>
        <taxon>Glomerellales</taxon>
        <taxon>Glomerellaceae</taxon>
        <taxon>Colletotrichum</taxon>
        <taxon>Colletotrichum acutatum species complex</taxon>
    </lineage>
</organism>
<name>A0AAJ0EMQ8_9PEZI</name>
<protein>
    <submittedName>
        <fullName evidence="2">Uncharacterized protein</fullName>
    </submittedName>
</protein>
<dbReference type="GeneID" id="85463059"/>
<accession>A0AAJ0EMQ8</accession>
<feature type="region of interest" description="Disordered" evidence="1">
    <location>
        <begin position="105"/>
        <end position="144"/>
    </location>
</feature>
<feature type="non-terminal residue" evidence="2">
    <location>
        <position position="177"/>
    </location>
</feature>
<feature type="compositionally biased region" description="Polar residues" evidence="1">
    <location>
        <begin position="120"/>
        <end position="130"/>
    </location>
</feature>
<dbReference type="Proteomes" id="UP001224890">
    <property type="component" value="Unassembled WGS sequence"/>
</dbReference>
<evidence type="ECO:0000313" key="3">
    <source>
        <dbReference type="Proteomes" id="UP001224890"/>
    </source>
</evidence>
<dbReference type="RefSeq" id="XP_060421586.1">
    <property type="nucleotide sequence ID" value="XM_060578533.1"/>
</dbReference>
<comment type="caution">
    <text evidence="2">The sequence shown here is derived from an EMBL/GenBank/DDBJ whole genome shotgun (WGS) entry which is preliminary data.</text>
</comment>
<reference evidence="2" key="1">
    <citation type="submission" date="2021-06" db="EMBL/GenBank/DDBJ databases">
        <title>Comparative genomics, transcriptomics and evolutionary studies reveal genomic signatures of adaptation to plant cell wall in hemibiotrophic fungi.</title>
        <authorList>
            <consortium name="DOE Joint Genome Institute"/>
            <person name="Baroncelli R."/>
            <person name="Diaz J.F."/>
            <person name="Benocci T."/>
            <person name="Peng M."/>
            <person name="Battaglia E."/>
            <person name="Haridas S."/>
            <person name="Andreopoulos W."/>
            <person name="Labutti K."/>
            <person name="Pangilinan J."/>
            <person name="Floch G.L."/>
            <person name="Makela M.R."/>
            <person name="Henrissat B."/>
            <person name="Grigoriev I.V."/>
            <person name="Crouch J.A."/>
            <person name="De Vries R.P."/>
            <person name="Sukno S.A."/>
            <person name="Thon M.R."/>
        </authorList>
    </citation>
    <scope>NUCLEOTIDE SEQUENCE</scope>
    <source>
        <strain evidence="2">CBS 193.32</strain>
    </source>
</reference>
<evidence type="ECO:0000313" key="2">
    <source>
        <dbReference type="EMBL" id="KAK1656822.1"/>
    </source>
</evidence>